<reference evidence="1" key="1">
    <citation type="journal article" date="2021" name="PeerJ">
        <title>Extensive microbial diversity within the chicken gut microbiome revealed by metagenomics and culture.</title>
        <authorList>
            <person name="Gilroy R."/>
            <person name="Ravi A."/>
            <person name="Getino M."/>
            <person name="Pursley I."/>
            <person name="Horton D.L."/>
            <person name="Alikhan N.F."/>
            <person name="Baker D."/>
            <person name="Gharbi K."/>
            <person name="Hall N."/>
            <person name="Watson M."/>
            <person name="Adriaenssens E.M."/>
            <person name="Foster-Nyarko E."/>
            <person name="Jarju S."/>
            <person name="Secka A."/>
            <person name="Antonio M."/>
            <person name="Oren A."/>
            <person name="Chaudhuri R.R."/>
            <person name="La Ragione R."/>
            <person name="Hildebrand F."/>
            <person name="Pallen M.J."/>
        </authorList>
    </citation>
    <scope>NUCLEOTIDE SEQUENCE</scope>
    <source>
        <strain evidence="1">ChiHcolR34-3080</strain>
    </source>
</reference>
<evidence type="ECO:0000313" key="1">
    <source>
        <dbReference type="EMBL" id="HIW09058.1"/>
    </source>
</evidence>
<dbReference type="EMBL" id="DXHQ01000078">
    <property type="protein sequence ID" value="HIW09058.1"/>
    <property type="molecule type" value="Genomic_DNA"/>
</dbReference>
<dbReference type="PANTHER" id="PTHR35866:SF1">
    <property type="entry name" value="YKGJ FAMILY CYSTEINE CLUSTER PROTEIN"/>
    <property type="match status" value="1"/>
</dbReference>
<protein>
    <submittedName>
        <fullName evidence="1">YkgJ family cysteine cluster protein</fullName>
    </submittedName>
</protein>
<dbReference type="InterPro" id="IPR005358">
    <property type="entry name" value="Puta_zinc/iron-chelating_dom"/>
</dbReference>
<proteinExistence type="predicted"/>
<reference evidence="1" key="2">
    <citation type="submission" date="2021-04" db="EMBL/GenBank/DDBJ databases">
        <authorList>
            <person name="Gilroy R."/>
        </authorList>
    </citation>
    <scope>NUCLEOTIDE SEQUENCE</scope>
    <source>
        <strain evidence="1">ChiHcolR34-3080</strain>
    </source>
</reference>
<sequence length="242" mass="27127">MMRDHDIDLCGAEGGGRAPDMPYLAAEDRFAFRCAGCGGCCRGREDLVLSGYDLYRLSRRLGLPPKITARAFCRSYIGAVSRLPVLRLAPVRAERNNCPFLTGGRCAVHEARPLACALYPLGQEISREGRVRYYFQNTGCGEAPDGTVLADYLAAQGVAGREKCDVLWAVRCMALEEEAPGWEAAMGPVVLRRFQAKLAEALYERYDTARPWPEQFLENLAWLAGQRARLEEMQQRVYRKNR</sequence>
<dbReference type="AlphaFoldDB" id="A0A9D1QAR7"/>
<organism evidence="1 2">
    <name type="scientific">Candidatus Faecalibacterium intestinigallinarum</name>
    <dbReference type="NCBI Taxonomy" id="2838581"/>
    <lineage>
        <taxon>Bacteria</taxon>
        <taxon>Bacillati</taxon>
        <taxon>Bacillota</taxon>
        <taxon>Clostridia</taxon>
        <taxon>Eubacteriales</taxon>
        <taxon>Oscillospiraceae</taxon>
        <taxon>Faecalibacterium</taxon>
    </lineage>
</organism>
<comment type="caution">
    <text evidence="1">The sequence shown here is derived from an EMBL/GenBank/DDBJ whole genome shotgun (WGS) entry which is preliminary data.</text>
</comment>
<dbReference type="Pfam" id="PF03692">
    <property type="entry name" value="CxxCxxCC"/>
    <property type="match status" value="1"/>
</dbReference>
<gene>
    <name evidence="1" type="ORF">H9890_06645</name>
</gene>
<name>A0A9D1QAR7_9FIRM</name>
<dbReference type="PANTHER" id="PTHR35866">
    <property type="entry name" value="PUTATIVE-RELATED"/>
    <property type="match status" value="1"/>
</dbReference>
<evidence type="ECO:0000313" key="2">
    <source>
        <dbReference type="Proteomes" id="UP000823933"/>
    </source>
</evidence>
<accession>A0A9D1QAR7</accession>
<dbReference type="Proteomes" id="UP000823933">
    <property type="component" value="Unassembled WGS sequence"/>
</dbReference>